<feature type="transmembrane region" description="Helical" evidence="1">
    <location>
        <begin position="197"/>
        <end position="221"/>
    </location>
</feature>
<dbReference type="EMBL" id="MHQS01000002">
    <property type="protein sequence ID" value="OHA09463.1"/>
    <property type="molecule type" value="Genomic_DNA"/>
</dbReference>
<feature type="transmembrane region" description="Helical" evidence="1">
    <location>
        <begin position="54"/>
        <end position="74"/>
    </location>
</feature>
<feature type="transmembrane region" description="Helical" evidence="1">
    <location>
        <begin position="162"/>
        <end position="185"/>
    </location>
</feature>
<evidence type="ECO:0000313" key="3">
    <source>
        <dbReference type="Proteomes" id="UP000176705"/>
    </source>
</evidence>
<name>A0A1G2LCU3_9BACT</name>
<evidence type="ECO:0000256" key="1">
    <source>
        <dbReference type="SAM" id="Phobius"/>
    </source>
</evidence>
<dbReference type="STRING" id="1802280.A3B37_02050"/>
<gene>
    <name evidence="2" type="ORF">A3B37_02050</name>
</gene>
<feature type="transmembrane region" description="Helical" evidence="1">
    <location>
        <begin position="241"/>
        <end position="259"/>
    </location>
</feature>
<keyword evidence="1" id="KW-0812">Transmembrane</keyword>
<comment type="caution">
    <text evidence="2">The sequence shown here is derived from an EMBL/GenBank/DDBJ whole genome shotgun (WGS) entry which is preliminary data.</text>
</comment>
<keyword evidence="1" id="KW-1133">Transmembrane helix</keyword>
<dbReference type="AlphaFoldDB" id="A0A1G2LCU3"/>
<feature type="transmembrane region" description="Helical" evidence="1">
    <location>
        <begin position="86"/>
        <end position="106"/>
    </location>
</feature>
<reference evidence="2 3" key="1">
    <citation type="journal article" date="2016" name="Nat. Commun.">
        <title>Thousands of microbial genomes shed light on interconnected biogeochemical processes in an aquifer system.</title>
        <authorList>
            <person name="Anantharaman K."/>
            <person name="Brown C.T."/>
            <person name="Hug L.A."/>
            <person name="Sharon I."/>
            <person name="Castelle C.J."/>
            <person name="Probst A.J."/>
            <person name="Thomas B.C."/>
            <person name="Singh A."/>
            <person name="Wilkins M.J."/>
            <person name="Karaoz U."/>
            <person name="Brodie E.L."/>
            <person name="Williams K.H."/>
            <person name="Hubbard S.S."/>
            <person name="Banfield J.F."/>
        </authorList>
    </citation>
    <scope>NUCLEOTIDE SEQUENCE [LARGE SCALE GENOMIC DNA]</scope>
</reference>
<dbReference type="Proteomes" id="UP000176705">
    <property type="component" value="Unassembled WGS sequence"/>
</dbReference>
<feature type="transmembrane region" description="Helical" evidence="1">
    <location>
        <begin position="118"/>
        <end position="141"/>
    </location>
</feature>
<keyword evidence="1" id="KW-0472">Membrane</keyword>
<dbReference type="PANTHER" id="PTHR31272">
    <property type="entry name" value="CYTOCHROME C-TYPE BIOGENESIS PROTEIN HI_1454-RELATED"/>
    <property type="match status" value="1"/>
</dbReference>
<dbReference type="InterPro" id="IPR051790">
    <property type="entry name" value="Cytochrome_c-biogenesis_DsbD"/>
</dbReference>
<organism evidence="2 3">
    <name type="scientific">Candidatus Sungbacteria bacterium RIFCSPLOWO2_01_FULL_59_16</name>
    <dbReference type="NCBI Taxonomy" id="1802280"/>
    <lineage>
        <taxon>Bacteria</taxon>
        <taxon>Candidatus Sungiibacteriota</taxon>
    </lineage>
</organism>
<protein>
    <submittedName>
        <fullName evidence="2">Uncharacterized protein</fullName>
    </submittedName>
</protein>
<dbReference type="PANTHER" id="PTHR31272:SF9">
    <property type="entry name" value="BLL1027 PROTEIN"/>
    <property type="match status" value="1"/>
</dbReference>
<sequence length="260" mass="28389">MNKRFIMLVAIGILIAAAVAFFKFGNFGAAALWNMSRGGTWLLPLVVVSSLVDSINPCAFSILLLTIAFLFSIGHLRSGILKIGSSYIAGIFIVYILIGLGILQTLHLFSVPHFMAKVGALLLVALGLVNVANEFFPAFPIKFRIPHAAHHKMAELMEKGSMPTAFLLGGLVGLCEFPCTGGPYLMVLGLLHDQATYLWGMGYLLLYNAIFILPLALILLIASDRVLLDRVRVWQARDRRLMRLGGGVAMIALGAFIFWL</sequence>
<accession>A0A1G2LCU3</accession>
<proteinExistence type="predicted"/>
<evidence type="ECO:0000313" key="2">
    <source>
        <dbReference type="EMBL" id="OHA09463.1"/>
    </source>
</evidence>